<sequence>MLPEQRFGLIRGVRPDPWIFLPSPRTFFFPTAYRQQNCSQSCRQQPHPKTTTTTINKAMPSMPKFPLRASLFRRDGKSTKPQRLSSKVLEVLTFSKLRNRNKVGTTTSLPNMLQTSPTTASSLSVASTSSELNGSGKPRFKRLSWSPESMKIDVYVQSELSKIQALYALALDEMDYAIESQGSIYYRGDRIAAEAAVFDCLSAYNELLANLDCEAIQQGVYNEAGEKLKELKARFDELPLEAPN</sequence>
<gene>
    <name evidence="1" type="ORF">BC936DRAFT_149072</name>
</gene>
<comment type="caution">
    <text evidence="1">The sequence shown here is derived from an EMBL/GenBank/DDBJ whole genome shotgun (WGS) entry which is preliminary data.</text>
</comment>
<proteinExistence type="predicted"/>
<organism evidence="1 2">
    <name type="scientific">Jimgerdemannia flammicorona</name>
    <dbReference type="NCBI Taxonomy" id="994334"/>
    <lineage>
        <taxon>Eukaryota</taxon>
        <taxon>Fungi</taxon>
        <taxon>Fungi incertae sedis</taxon>
        <taxon>Mucoromycota</taxon>
        <taxon>Mucoromycotina</taxon>
        <taxon>Endogonomycetes</taxon>
        <taxon>Endogonales</taxon>
        <taxon>Endogonaceae</taxon>
        <taxon>Jimgerdemannia</taxon>
    </lineage>
</organism>
<dbReference type="AlphaFoldDB" id="A0A433D1L2"/>
<reference evidence="1 2" key="1">
    <citation type="journal article" date="2018" name="New Phytol.">
        <title>Phylogenomics of Endogonaceae and evolution of mycorrhizas within Mucoromycota.</title>
        <authorList>
            <person name="Chang Y."/>
            <person name="Desiro A."/>
            <person name="Na H."/>
            <person name="Sandor L."/>
            <person name="Lipzen A."/>
            <person name="Clum A."/>
            <person name="Barry K."/>
            <person name="Grigoriev I.V."/>
            <person name="Martin F.M."/>
            <person name="Stajich J.E."/>
            <person name="Smith M.E."/>
            <person name="Bonito G."/>
            <person name="Spatafora J.W."/>
        </authorList>
    </citation>
    <scope>NUCLEOTIDE SEQUENCE [LARGE SCALE GENOMIC DNA]</scope>
    <source>
        <strain evidence="1 2">GMNB39</strain>
    </source>
</reference>
<dbReference type="InterPro" id="IPR053325">
    <property type="entry name" value="H3-Acetyl_Activator"/>
</dbReference>
<evidence type="ECO:0000313" key="2">
    <source>
        <dbReference type="Proteomes" id="UP000268093"/>
    </source>
</evidence>
<evidence type="ECO:0000313" key="1">
    <source>
        <dbReference type="EMBL" id="RUP44729.1"/>
    </source>
</evidence>
<protein>
    <submittedName>
        <fullName evidence="1">Uncharacterized protein</fullName>
    </submittedName>
</protein>
<dbReference type="EMBL" id="RBNI01008402">
    <property type="protein sequence ID" value="RUP44729.1"/>
    <property type="molecule type" value="Genomic_DNA"/>
</dbReference>
<keyword evidence="2" id="KW-1185">Reference proteome</keyword>
<dbReference type="Proteomes" id="UP000268093">
    <property type="component" value="Unassembled WGS sequence"/>
</dbReference>
<name>A0A433D1L2_9FUNG</name>
<dbReference type="OrthoDB" id="273230at2759"/>
<dbReference type="PANTHER" id="PTHR35706">
    <property type="entry name" value="F14O23.11 PROTEIN"/>
    <property type="match status" value="1"/>
</dbReference>
<accession>A0A433D1L2</accession>
<dbReference type="PANTHER" id="PTHR35706:SF1">
    <property type="entry name" value="EMBRYOGENESIS-LIKE PROTEIN"/>
    <property type="match status" value="1"/>
</dbReference>